<keyword evidence="2" id="KW-1185">Reference proteome</keyword>
<proteinExistence type="predicted"/>
<evidence type="ECO:0000313" key="2">
    <source>
        <dbReference type="Proteomes" id="UP000664859"/>
    </source>
</evidence>
<comment type="caution">
    <text evidence="1">The sequence shown here is derived from an EMBL/GenBank/DDBJ whole genome shotgun (WGS) entry which is preliminary data.</text>
</comment>
<sequence>MTSPLQTSTSKLQLTISTFNPFPLNPLRSDLNEPISVQYVSAKFSMSFNTIASAAKPECKVAHRGAPSGAAAAPATTAVATALRASRGASSYATNQGGKHCKRLPACQCPNSRMPRPPTPTFTSLRVTMGNFQRGYINRQADTIPTIVSSMSISPAASAAYLSARLCTATQSFNATAGVQRRDDCRRAHEGGNHAARCTSGIIRRCQGHMTRKDAWKAFKNLKLNQPRAAPRGFTSIKKSLAEGAVAQLNPSRLVKDKRRADKTLLQASVQRIVARTSTSRHFIQRTSRLQVLQVTCEGELPALLRHAHIFMHVNAVATLRLHPKERVYKDVKK</sequence>
<accession>A0A835Z770</accession>
<organism evidence="1 2">
    <name type="scientific">Tribonema minus</name>
    <dbReference type="NCBI Taxonomy" id="303371"/>
    <lineage>
        <taxon>Eukaryota</taxon>
        <taxon>Sar</taxon>
        <taxon>Stramenopiles</taxon>
        <taxon>Ochrophyta</taxon>
        <taxon>PX clade</taxon>
        <taxon>Xanthophyceae</taxon>
        <taxon>Tribonematales</taxon>
        <taxon>Tribonemataceae</taxon>
        <taxon>Tribonema</taxon>
    </lineage>
</organism>
<dbReference type="AlphaFoldDB" id="A0A835Z770"/>
<gene>
    <name evidence="1" type="ORF">JKP88DRAFT_243790</name>
</gene>
<reference evidence="1" key="1">
    <citation type="submission" date="2021-02" db="EMBL/GenBank/DDBJ databases">
        <title>First Annotated Genome of the Yellow-green Alga Tribonema minus.</title>
        <authorList>
            <person name="Mahan K.M."/>
        </authorList>
    </citation>
    <scope>NUCLEOTIDE SEQUENCE</scope>
    <source>
        <strain evidence="1">UTEX B ZZ1240</strain>
    </source>
</reference>
<evidence type="ECO:0000313" key="1">
    <source>
        <dbReference type="EMBL" id="KAG5187274.1"/>
    </source>
</evidence>
<dbReference type="Proteomes" id="UP000664859">
    <property type="component" value="Unassembled WGS sequence"/>
</dbReference>
<name>A0A835Z770_9STRA</name>
<dbReference type="EMBL" id="JAFCMP010000090">
    <property type="protein sequence ID" value="KAG5187274.1"/>
    <property type="molecule type" value="Genomic_DNA"/>
</dbReference>
<protein>
    <submittedName>
        <fullName evidence="1">Uncharacterized protein</fullName>
    </submittedName>
</protein>